<accession>A0A418MSL3</accession>
<keyword evidence="1" id="KW-1133">Transmembrane helix</keyword>
<name>A0A418MSL3_9ACTN</name>
<evidence type="ECO:0000313" key="2">
    <source>
        <dbReference type="EMBL" id="RIV37084.1"/>
    </source>
</evidence>
<protein>
    <submittedName>
        <fullName evidence="2">Uncharacterized protein</fullName>
    </submittedName>
</protein>
<organism evidence="2 3">
    <name type="scientific">Micromonospora radicis</name>
    <dbReference type="NCBI Taxonomy" id="1894971"/>
    <lineage>
        <taxon>Bacteria</taxon>
        <taxon>Bacillati</taxon>
        <taxon>Actinomycetota</taxon>
        <taxon>Actinomycetes</taxon>
        <taxon>Micromonosporales</taxon>
        <taxon>Micromonosporaceae</taxon>
        <taxon>Micromonospora</taxon>
    </lineage>
</organism>
<keyword evidence="1" id="KW-0472">Membrane</keyword>
<proteinExistence type="predicted"/>
<reference evidence="2 3" key="1">
    <citation type="submission" date="2018-08" db="EMBL/GenBank/DDBJ databases">
        <title>Jishengella sp. nov., isolated from a root of Azadirachta indica A. Juss. var. siamensis Valenton.</title>
        <authorList>
            <person name="Kuncharoen N."/>
            <person name="Tanasupawat S."/>
            <person name="Kudo T."/>
            <person name="Ohkuma M."/>
        </authorList>
    </citation>
    <scope>NUCLEOTIDE SEQUENCE [LARGE SCALE GENOMIC DNA]</scope>
    <source>
        <strain evidence="2 3">AZ1-13</strain>
    </source>
</reference>
<feature type="transmembrane region" description="Helical" evidence="1">
    <location>
        <begin position="30"/>
        <end position="51"/>
    </location>
</feature>
<dbReference type="EMBL" id="QXEC01000016">
    <property type="protein sequence ID" value="RIV37084.1"/>
    <property type="molecule type" value="Genomic_DNA"/>
</dbReference>
<gene>
    <name evidence="2" type="ORF">D2L64_17705</name>
</gene>
<comment type="caution">
    <text evidence="2">The sequence shown here is derived from an EMBL/GenBank/DDBJ whole genome shotgun (WGS) entry which is preliminary data.</text>
</comment>
<dbReference type="AlphaFoldDB" id="A0A418MSL3"/>
<sequence>MPSASTRVRTSIELRTPLLLTRAFAGARGVTLRAVLAYVAVWALIGGVSRFSMSALGLYFAPPGSSSLDTVAVVFMLLPAAALANSTASRVPELEAVRSRVLLVAQCLWLLAIVGAATIVPWATSFTLSQAVDRNSYFSTWLLVLSAMLVVHAVTTTMVASMVAMSLVAAFSTPGLVPWEYNLIYNLAEKGLAAGVGIVLLLIWGSLQVAQHTRQVGIPNPD</sequence>
<feature type="transmembrane region" description="Helical" evidence="1">
    <location>
        <begin position="183"/>
        <end position="204"/>
    </location>
</feature>
<evidence type="ECO:0000256" key="1">
    <source>
        <dbReference type="SAM" id="Phobius"/>
    </source>
</evidence>
<dbReference type="Proteomes" id="UP000283832">
    <property type="component" value="Unassembled WGS sequence"/>
</dbReference>
<feature type="transmembrane region" description="Helical" evidence="1">
    <location>
        <begin position="71"/>
        <end position="89"/>
    </location>
</feature>
<keyword evidence="1" id="KW-0812">Transmembrane</keyword>
<keyword evidence="3" id="KW-1185">Reference proteome</keyword>
<feature type="transmembrane region" description="Helical" evidence="1">
    <location>
        <begin position="143"/>
        <end position="171"/>
    </location>
</feature>
<feature type="transmembrane region" description="Helical" evidence="1">
    <location>
        <begin position="101"/>
        <end position="123"/>
    </location>
</feature>
<evidence type="ECO:0000313" key="3">
    <source>
        <dbReference type="Proteomes" id="UP000283832"/>
    </source>
</evidence>